<reference evidence="1 2" key="1">
    <citation type="submission" date="2019-07" db="EMBL/GenBank/DDBJ databases">
        <title>R&amp;d 2014.</title>
        <authorList>
            <person name="Klenk H.-P."/>
        </authorList>
    </citation>
    <scope>NUCLEOTIDE SEQUENCE [LARGE SCALE GENOMIC DNA]</scope>
    <source>
        <strain evidence="1 2">DSM 43868</strain>
    </source>
</reference>
<sequence>MIGHPDRGAGRVRALPAVPSDTTLSLRAGEWATGGNVVGVTQVDVRTVRVGGSPEGMAGWVWVRGHNLECRWPWVACAREWCVRVAVRAEALYDALAR</sequence>
<proteinExistence type="predicted"/>
<accession>A0A562IF39</accession>
<dbReference type="Proteomes" id="UP000319825">
    <property type="component" value="Unassembled WGS sequence"/>
</dbReference>
<protein>
    <submittedName>
        <fullName evidence="1">Uncharacterized protein</fullName>
    </submittedName>
</protein>
<evidence type="ECO:0000313" key="1">
    <source>
        <dbReference type="EMBL" id="TWH69214.1"/>
    </source>
</evidence>
<evidence type="ECO:0000313" key="2">
    <source>
        <dbReference type="Proteomes" id="UP000319825"/>
    </source>
</evidence>
<name>A0A562IF39_MICOL</name>
<dbReference type="AlphaFoldDB" id="A0A562IF39"/>
<comment type="caution">
    <text evidence="1">The sequence shown here is derived from an EMBL/GenBank/DDBJ whole genome shotgun (WGS) entry which is preliminary data.</text>
</comment>
<keyword evidence="2" id="KW-1185">Reference proteome</keyword>
<organism evidence="1 2">
    <name type="scientific">Micromonospora olivasterospora</name>
    <dbReference type="NCBI Taxonomy" id="1880"/>
    <lineage>
        <taxon>Bacteria</taxon>
        <taxon>Bacillati</taxon>
        <taxon>Actinomycetota</taxon>
        <taxon>Actinomycetes</taxon>
        <taxon>Micromonosporales</taxon>
        <taxon>Micromonosporaceae</taxon>
        <taxon>Micromonospora</taxon>
    </lineage>
</organism>
<dbReference type="EMBL" id="VLKE01000001">
    <property type="protein sequence ID" value="TWH69214.1"/>
    <property type="molecule type" value="Genomic_DNA"/>
</dbReference>
<gene>
    <name evidence="1" type="ORF">JD77_04222</name>
</gene>